<proteinExistence type="predicted"/>
<dbReference type="Proteomes" id="UP000769766">
    <property type="component" value="Unassembled WGS sequence"/>
</dbReference>
<comment type="caution">
    <text evidence="2">The sequence shown here is derived from an EMBL/GenBank/DDBJ whole genome shotgun (WGS) entry which is preliminary data.</text>
</comment>
<dbReference type="AlphaFoldDB" id="A0A932CMP6"/>
<evidence type="ECO:0000313" key="2">
    <source>
        <dbReference type="EMBL" id="MBI2875942.1"/>
    </source>
</evidence>
<feature type="coiled-coil region" evidence="1">
    <location>
        <begin position="2"/>
        <end position="62"/>
    </location>
</feature>
<evidence type="ECO:0000313" key="3">
    <source>
        <dbReference type="Proteomes" id="UP000769766"/>
    </source>
</evidence>
<dbReference type="EMBL" id="JACPRF010000110">
    <property type="protein sequence ID" value="MBI2875942.1"/>
    <property type="molecule type" value="Genomic_DNA"/>
</dbReference>
<organism evidence="2 3">
    <name type="scientific">Tectimicrobiota bacterium</name>
    <dbReference type="NCBI Taxonomy" id="2528274"/>
    <lineage>
        <taxon>Bacteria</taxon>
        <taxon>Pseudomonadati</taxon>
        <taxon>Nitrospinota/Tectimicrobiota group</taxon>
        <taxon>Candidatus Tectimicrobiota</taxon>
    </lineage>
</organism>
<evidence type="ECO:0000256" key="1">
    <source>
        <dbReference type="SAM" id="Coils"/>
    </source>
</evidence>
<accession>A0A932CMP6</accession>
<reference evidence="2" key="1">
    <citation type="submission" date="2020-07" db="EMBL/GenBank/DDBJ databases">
        <title>Huge and variable diversity of episymbiotic CPR bacteria and DPANN archaea in groundwater ecosystems.</title>
        <authorList>
            <person name="He C.Y."/>
            <person name="Keren R."/>
            <person name="Whittaker M."/>
            <person name="Farag I.F."/>
            <person name="Doudna J."/>
            <person name="Cate J.H.D."/>
            <person name="Banfield J.F."/>
        </authorList>
    </citation>
    <scope>NUCLEOTIDE SEQUENCE</scope>
    <source>
        <strain evidence="2">NC_groundwater_672_Ag_B-0.1um_62_36</strain>
    </source>
</reference>
<protein>
    <submittedName>
        <fullName evidence="2">Uncharacterized protein</fullName>
    </submittedName>
</protein>
<keyword evidence="1" id="KW-0175">Coiled coil</keyword>
<sequence>MLAEVQGRLSQRLQEKEKLEAELRRPKYKQMVRQERQLREELNRIQGEIEALKAQEQQIKAEAARLQH</sequence>
<gene>
    <name evidence="2" type="ORF">HYY20_03590</name>
</gene>
<name>A0A932CMP6_UNCTE</name>